<name>A0ABU6SM90_9FABA</name>
<evidence type="ECO:0000313" key="1">
    <source>
        <dbReference type="EMBL" id="MED6137397.1"/>
    </source>
</evidence>
<organism evidence="1 2">
    <name type="scientific">Stylosanthes scabra</name>
    <dbReference type="NCBI Taxonomy" id="79078"/>
    <lineage>
        <taxon>Eukaryota</taxon>
        <taxon>Viridiplantae</taxon>
        <taxon>Streptophyta</taxon>
        <taxon>Embryophyta</taxon>
        <taxon>Tracheophyta</taxon>
        <taxon>Spermatophyta</taxon>
        <taxon>Magnoliopsida</taxon>
        <taxon>eudicotyledons</taxon>
        <taxon>Gunneridae</taxon>
        <taxon>Pentapetalae</taxon>
        <taxon>rosids</taxon>
        <taxon>fabids</taxon>
        <taxon>Fabales</taxon>
        <taxon>Fabaceae</taxon>
        <taxon>Papilionoideae</taxon>
        <taxon>50 kb inversion clade</taxon>
        <taxon>dalbergioids sensu lato</taxon>
        <taxon>Dalbergieae</taxon>
        <taxon>Pterocarpus clade</taxon>
        <taxon>Stylosanthes</taxon>
    </lineage>
</organism>
<sequence length="136" mass="15898">MQITNKRRPILQVSSRPPSIKHVQLCIVTDKEAHYLLLMNRLLSCCFPESISFSLQPYLKTKPFIVYFYKMLMGSNRCKCDGCLMHPKRWWHGLKVVKVTHSGRTYENVEDVMAMLNALPKLKYNADEFITFALEL</sequence>
<dbReference type="Proteomes" id="UP001341840">
    <property type="component" value="Unassembled WGS sequence"/>
</dbReference>
<dbReference type="EMBL" id="JASCZI010061048">
    <property type="protein sequence ID" value="MED6137397.1"/>
    <property type="molecule type" value="Genomic_DNA"/>
</dbReference>
<gene>
    <name evidence="1" type="ORF">PIB30_064667</name>
</gene>
<keyword evidence="2" id="KW-1185">Reference proteome</keyword>
<accession>A0ABU6SM90</accession>
<reference evidence="1 2" key="1">
    <citation type="journal article" date="2023" name="Plants (Basel)">
        <title>Bridging the Gap: Combining Genomics and Transcriptomics Approaches to Understand Stylosanthes scabra, an Orphan Legume from the Brazilian Caatinga.</title>
        <authorList>
            <person name="Ferreira-Neto J.R.C."/>
            <person name="da Silva M.D."/>
            <person name="Binneck E."/>
            <person name="de Melo N.F."/>
            <person name="da Silva R.H."/>
            <person name="de Melo A.L.T.M."/>
            <person name="Pandolfi V."/>
            <person name="Bustamante F.O."/>
            <person name="Brasileiro-Vidal A.C."/>
            <person name="Benko-Iseppon A.M."/>
        </authorList>
    </citation>
    <scope>NUCLEOTIDE SEQUENCE [LARGE SCALE GENOMIC DNA]</scope>
    <source>
        <tissue evidence="1">Leaves</tissue>
    </source>
</reference>
<evidence type="ECO:0000313" key="2">
    <source>
        <dbReference type="Proteomes" id="UP001341840"/>
    </source>
</evidence>
<protein>
    <submittedName>
        <fullName evidence="1">Uncharacterized protein</fullName>
    </submittedName>
</protein>
<comment type="caution">
    <text evidence="1">The sequence shown here is derived from an EMBL/GenBank/DDBJ whole genome shotgun (WGS) entry which is preliminary data.</text>
</comment>
<proteinExistence type="predicted"/>